<dbReference type="SMART" id="SM00857">
    <property type="entry name" value="Resolvase"/>
    <property type="match status" value="1"/>
</dbReference>
<dbReference type="CDD" id="cd00569">
    <property type="entry name" value="HTH_Hin_like"/>
    <property type="match status" value="1"/>
</dbReference>
<comment type="caution">
    <text evidence="6">The sequence shown here is derived from an EMBL/GenBank/DDBJ whole genome shotgun (WGS) entry which is preliminary data.</text>
</comment>
<organism evidence="6 7">
    <name type="scientific">Geomonas anaerohicana</name>
    <dbReference type="NCBI Taxonomy" id="2798583"/>
    <lineage>
        <taxon>Bacteria</taxon>
        <taxon>Pseudomonadati</taxon>
        <taxon>Thermodesulfobacteriota</taxon>
        <taxon>Desulfuromonadia</taxon>
        <taxon>Geobacterales</taxon>
        <taxon>Geobacteraceae</taxon>
        <taxon>Geomonas</taxon>
    </lineage>
</organism>
<keyword evidence="2" id="KW-0229">DNA integration</keyword>
<dbReference type="InterPro" id="IPR006118">
    <property type="entry name" value="Recombinase_CS"/>
</dbReference>
<dbReference type="PROSITE" id="PS51736">
    <property type="entry name" value="RECOMBINASES_3"/>
    <property type="match status" value="1"/>
</dbReference>
<gene>
    <name evidence="6" type="ORF">JFN91_20980</name>
</gene>
<protein>
    <submittedName>
        <fullName evidence="6">Recombinase family protein</fullName>
    </submittedName>
</protein>
<dbReference type="Proteomes" id="UP000614714">
    <property type="component" value="Unassembled WGS sequence"/>
</dbReference>
<dbReference type="InterPro" id="IPR006119">
    <property type="entry name" value="Resolv_N"/>
</dbReference>
<dbReference type="Pfam" id="PF00239">
    <property type="entry name" value="Resolvase"/>
    <property type="match status" value="1"/>
</dbReference>
<evidence type="ECO:0000256" key="4">
    <source>
        <dbReference type="ARBA" id="ARBA00023172"/>
    </source>
</evidence>
<accession>A0ABS0YKP4</accession>
<sequence length="186" mass="20720">MAYQTIGYKRVSSYDQNSARQLDGLELDEVFEDKISGKSMERPALHSLLKHVRKGDTVVVHSMDRLARNLLDLKKIVSEIVEKGALVQFIKENLTFSGKADPFAELMLNMLGAFAEFERSLIKSRQAEGIAIRKAAGGYKGKGRKRAITDDQVTVIKARVAAGEKKTKIADDLGISRESIYKYLNA</sequence>
<dbReference type="EMBL" id="JAEMHL010000021">
    <property type="protein sequence ID" value="MBJ6752699.1"/>
    <property type="molecule type" value="Genomic_DNA"/>
</dbReference>
<evidence type="ECO:0000313" key="6">
    <source>
        <dbReference type="EMBL" id="MBJ6752699.1"/>
    </source>
</evidence>
<proteinExistence type="inferred from homology"/>
<dbReference type="PANTHER" id="PTHR30461:SF26">
    <property type="entry name" value="RESOLVASE HOMOLOG YNEB"/>
    <property type="match status" value="1"/>
</dbReference>
<feature type="domain" description="Resolvase/invertase-type recombinase catalytic" evidence="5">
    <location>
        <begin position="4"/>
        <end position="137"/>
    </location>
</feature>
<name>A0ABS0YKP4_9BACT</name>
<dbReference type="InterPro" id="IPR006120">
    <property type="entry name" value="Resolvase_HTH_dom"/>
</dbReference>
<dbReference type="PROSITE" id="PS00398">
    <property type="entry name" value="RECOMBINASES_2"/>
    <property type="match status" value="1"/>
</dbReference>
<dbReference type="InterPro" id="IPR009057">
    <property type="entry name" value="Homeodomain-like_sf"/>
</dbReference>
<evidence type="ECO:0000256" key="3">
    <source>
        <dbReference type="ARBA" id="ARBA00023125"/>
    </source>
</evidence>
<dbReference type="SUPFAM" id="SSF53041">
    <property type="entry name" value="Resolvase-like"/>
    <property type="match status" value="1"/>
</dbReference>
<evidence type="ECO:0000256" key="2">
    <source>
        <dbReference type="ARBA" id="ARBA00022908"/>
    </source>
</evidence>
<dbReference type="CDD" id="cd03768">
    <property type="entry name" value="SR_ResInv"/>
    <property type="match status" value="1"/>
</dbReference>
<keyword evidence="4" id="KW-0233">DNA recombination</keyword>
<reference evidence="6 7" key="1">
    <citation type="submission" date="2020-12" db="EMBL/GenBank/DDBJ databases">
        <title>Geomonas sp. Red421, isolated from paddy soil.</title>
        <authorList>
            <person name="Xu Z."/>
            <person name="Zhang Z."/>
            <person name="Masuda Y."/>
            <person name="Itoh H."/>
            <person name="Senoo K."/>
        </authorList>
    </citation>
    <scope>NUCLEOTIDE SEQUENCE [LARGE SCALE GENOMIC DNA]</scope>
    <source>
        <strain evidence="6 7">Red421</strain>
    </source>
</reference>
<dbReference type="InterPro" id="IPR050639">
    <property type="entry name" value="SSR_resolvase"/>
</dbReference>
<dbReference type="Gene3D" id="3.40.50.1390">
    <property type="entry name" value="Resolvase, N-terminal catalytic domain"/>
    <property type="match status" value="1"/>
</dbReference>
<keyword evidence="3" id="KW-0238">DNA-binding</keyword>
<dbReference type="SUPFAM" id="SSF46689">
    <property type="entry name" value="Homeodomain-like"/>
    <property type="match status" value="1"/>
</dbReference>
<dbReference type="PANTHER" id="PTHR30461">
    <property type="entry name" value="DNA-INVERTASE FROM LAMBDOID PROPHAGE"/>
    <property type="match status" value="1"/>
</dbReference>
<dbReference type="RefSeq" id="WP_199391103.1">
    <property type="nucleotide sequence ID" value="NZ_JAEMHL010000021.1"/>
</dbReference>
<dbReference type="Gene3D" id="1.10.10.60">
    <property type="entry name" value="Homeodomain-like"/>
    <property type="match status" value="1"/>
</dbReference>
<evidence type="ECO:0000256" key="1">
    <source>
        <dbReference type="ARBA" id="ARBA00009913"/>
    </source>
</evidence>
<evidence type="ECO:0000259" key="5">
    <source>
        <dbReference type="PROSITE" id="PS51736"/>
    </source>
</evidence>
<dbReference type="InterPro" id="IPR036162">
    <property type="entry name" value="Resolvase-like_N_sf"/>
</dbReference>
<keyword evidence="7" id="KW-1185">Reference proteome</keyword>
<dbReference type="Pfam" id="PF02796">
    <property type="entry name" value="HTH_7"/>
    <property type="match status" value="1"/>
</dbReference>
<evidence type="ECO:0000313" key="7">
    <source>
        <dbReference type="Proteomes" id="UP000614714"/>
    </source>
</evidence>
<comment type="similarity">
    <text evidence="1">Belongs to the site-specific recombinase resolvase family.</text>
</comment>